<dbReference type="OrthoDB" id="333971at2"/>
<dbReference type="InterPro" id="IPR000184">
    <property type="entry name" value="Bac_surfAg_D15"/>
</dbReference>
<dbReference type="SUPFAM" id="SSF56300">
    <property type="entry name" value="Metallo-dependent phosphatases"/>
    <property type="match status" value="1"/>
</dbReference>
<gene>
    <name evidence="8" type="ORF">SAMN04488027_106130</name>
</gene>
<sequence>MKIKLPLIAISFLLLSCATYEVNYKNQEKFQSASYPKDKIVSQRFYLIGDTGNDKIQRVPPGLSAFKSFAKSVDTKTDKVIILGDNIYPAGLPSTGKDGRKQAESIIDKQTANLKFFEGDIHFIPGNHDWYSEGIVSLKNQKARIKENLSDQDKSWLPKPGCGMSFVDISDEVHLIILDSQWILANWDKHPLINRDCDEIKTPDQFYEEFESELKKNQNKTTLVALHHPLYTNGVHGGTYEFSKHVFPSDKKIPLPGLASLANLIRVSGGVSIQDTQNNQYQSMVDKISAIASRWNRVIFASGHEHSLQYIEHDLIKQIVSGSGSKKSYAKLGSDGLFAYPGYGFAVLDVFEDGSSWVQFYSADENSPALIFQQEIYKGEETFDLDQLSEDFNSTYTGSIYDDFDSERTGFYESVWGQHYRGLYTRKITVPVMDIDTAYGGLRPMRVGGGMQTNSLRLEDSLGRQYNIRQIKKDPIRLLQESVYPDKNLTDEFDETVIEEVLLDFMTAAHPYGFLVVPDLSEAIGVYHTNPKLVYIPKQKGLGKFNRVHGDEIYMIEERPEDHWIGTEGIFGNPNHDIVSTADMIGRLRRDEKYSLDESSYLRARLFDMLLGDWDRHEDQWRWSEFEEENGDRYFRPIPRDRDQVFANFDGGFFEVLSTVTSFPKIYHPYEDDIEHLKWFNNSGLSLDRMIIRNATAEDWRKEAAYIQKNLTEEVIDKAFANLPPEIESEKTKRLRSTFKRRLKSIDDFADEYFKILNEIPVLIATDKDDFIDVYREQGGKTRVVISRNIKGERAYEIVDKVFTEEITKEIWIYGLDDEDEFTTAGDHPAPIKVRLIGGHSKDSYTIKSGKNVLVYDHKSLKNTINENKRGRIVRTDDYVVNTFDKDRKVSQINTFLPRLGYNPDDGLLFGLQLSYAYKGFRLNPFTYKHDIKAGLYTATGGFDFGYEGEFANVLGNYNLFTTLTYTSPNYARNFYGFGNGTASFENDFDRNFNRVKIRRVEFELGLRRASKYGSIFEHKLSYQYYKVERTDGRFIDVIGDELIRQDPDFFDQKNFVSYQSSYQYRSFDDILNPKRGMDFKVELGGTLNTADVDQHFIFLHPHLEFYNALSQDKKWVLRTKAASQLIFNEDYEFYQGAILGSRNELRGYRRDRFIGRQSFVSSVDLRYSFEAIHTKVAPLQFGVFGGFDVGRVWSEMPEPGKWHNDYGVGFWLNAADVFAGTLNFFHSEDGFLFSFGFGATF</sequence>
<comment type="subcellular location">
    <subcellularLocation>
        <location evidence="1">Membrane</location>
    </subcellularLocation>
</comment>
<dbReference type="Gene3D" id="2.40.160.50">
    <property type="entry name" value="membrane protein fhac: a member of the omp85/tpsb transporter family"/>
    <property type="match status" value="1"/>
</dbReference>
<dbReference type="InterPro" id="IPR004843">
    <property type="entry name" value="Calcineurin-like_PHP"/>
</dbReference>
<evidence type="ECO:0000313" key="8">
    <source>
        <dbReference type="EMBL" id="SDG75429.1"/>
    </source>
</evidence>
<evidence type="ECO:0000256" key="4">
    <source>
        <dbReference type="ARBA" id="ARBA00023136"/>
    </source>
</evidence>
<feature type="domain" description="Calcineurin-like phosphoesterase" evidence="6">
    <location>
        <begin position="44"/>
        <end position="242"/>
    </location>
</feature>
<dbReference type="Pfam" id="PF01103">
    <property type="entry name" value="Omp85"/>
    <property type="match status" value="1"/>
</dbReference>
<dbReference type="Gene3D" id="3.60.21.10">
    <property type="match status" value="1"/>
</dbReference>
<feature type="domain" description="Bacterial surface antigen (D15)" evidence="7">
    <location>
        <begin position="956"/>
        <end position="1197"/>
    </location>
</feature>
<evidence type="ECO:0000256" key="3">
    <source>
        <dbReference type="ARBA" id="ARBA00022801"/>
    </source>
</evidence>
<feature type="signal peptide" evidence="5">
    <location>
        <begin position="1"/>
        <end position="20"/>
    </location>
</feature>
<evidence type="ECO:0000259" key="7">
    <source>
        <dbReference type="Pfam" id="PF01103"/>
    </source>
</evidence>
<keyword evidence="4" id="KW-0472">Membrane</keyword>
<dbReference type="PANTHER" id="PTHR10161">
    <property type="entry name" value="TARTRATE-RESISTANT ACID PHOSPHATASE TYPE 5"/>
    <property type="match status" value="1"/>
</dbReference>
<name>A0A1G7WU20_9FLAO</name>
<dbReference type="EMBL" id="FNCW01000006">
    <property type="protein sequence ID" value="SDG75429.1"/>
    <property type="molecule type" value="Genomic_DNA"/>
</dbReference>
<proteinExistence type="predicted"/>
<dbReference type="RefSeq" id="WP_093367865.1">
    <property type="nucleotide sequence ID" value="NZ_FNCW01000006.1"/>
</dbReference>
<keyword evidence="9" id="KW-1185">Reference proteome</keyword>
<dbReference type="Proteomes" id="UP000199296">
    <property type="component" value="Unassembled WGS sequence"/>
</dbReference>
<dbReference type="GO" id="GO:0019867">
    <property type="term" value="C:outer membrane"/>
    <property type="evidence" value="ECO:0007669"/>
    <property type="project" value="InterPro"/>
</dbReference>
<evidence type="ECO:0000256" key="2">
    <source>
        <dbReference type="ARBA" id="ARBA00022729"/>
    </source>
</evidence>
<dbReference type="PROSITE" id="PS51257">
    <property type="entry name" value="PROKAR_LIPOPROTEIN"/>
    <property type="match status" value="1"/>
</dbReference>
<keyword evidence="2 5" id="KW-0732">Signal</keyword>
<organism evidence="8 9">
    <name type="scientific">Psychroflexus sediminis</name>
    <dbReference type="NCBI Taxonomy" id="470826"/>
    <lineage>
        <taxon>Bacteria</taxon>
        <taxon>Pseudomonadati</taxon>
        <taxon>Bacteroidota</taxon>
        <taxon>Flavobacteriia</taxon>
        <taxon>Flavobacteriales</taxon>
        <taxon>Flavobacteriaceae</taxon>
        <taxon>Psychroflexus</taxon>
    </lineage>
</organism>
<feature type="chain" id="PRO_5011729861" evidence="5">
    <location>
        <begin position="21"/>
        <end position="1242"/>
    </location>
</feature>
<evidence type="ECO:0000259" key="6">
    <source>
        <dbReference type="Pfam" id="PF00149"/>
    </source>
</evidence>
<dbReference type="GO" id="GO:0016787">
    <property type="term" value="F:hydrolase activity"/>
    <property type="evidence" value="ECO:0007669"/>
    <property type="project" value="UniProtKB-KW"/>
</dbReference>
<reference evidence="8 9" key="1">
    <citation type="submission" date="2016-10" db="EMBL/GenBank/DDBJ databases">
        <authorList>
            <person name="de Groot N.N."/>
        </authorList>
    </citation>
    <scope>NUCLEOTIDE SEQUENCE [LARGE SCALE GENOMIC DNA]</scope>
    <source>
        <strain evidence="8 9">DSM 19803</strain>
    </source>
</reference>
<evidence type="ECO:0000256" key="5">
    <source>
        <dbReference type="SAM" id="SignalP"/>
    </source>
</evidence>
<dbReference type="STRING" id="470826.SAMN04488027_106130"/>
<dbReference type="PANTHER" id="PTHR10161:SF14">
    <property type="entry name" value="TARTRATE-RESISTANT ACID PHOSPHATASE TYPE 5"/>
    <property type="match status" value="1"/>
</dbReference>
<evidence type="ECO:0000313" key="9">
    <source>
        <dbReference type="Proteomes" id="UP000199296"/>
    </source>
</evidence>
<dbReference type="InterPro" id="IPR051558">
    <property type="entry name" value="Metallophosphoesterase_PAP"/>
</dbReference>
<protein>
    <submittedName>
        <fullName evidence="8">Surface antigen</fullName>
    </submittedName>
</protein>
<dbReference type="AlphaFoldDB" id="A0A1G7WU20"/>
<keyword evidence="3" id="KW-0378">Hydrolase</keyword>
<accession>A0A1G7WU20</accession>
<dbReference type="InterPro" id="IPR029052">
    <property type="entry name" value="Metallo-depent_PP-like"/>
</dbReference>
<dbReference type="Pfam" id="PF00149">
    <property type="entry name" value="Metallophos"/>
    <property type="match status" value="1"/>
</dbReference>
<evidence type="ECO:0000256" key="1">
    <source>
        <dbReference type="ARBA" id="ARBA00004370"/>
    </source>
</evidence>